<keyword evidence="3" id="KW-1185">Reference proteome</keyword>
<sequence length="157" mass="17471">MSLLEKTDLAVELVPHHHERHPKRTGPDINAGLKVNWPQFLFQILIAMVHSPSRQRQVFDVQLSVLQLNLLKADLGESAKLHPLKLLNSKSVHTYMKKNLGVGPAGETSKVSGATTSEQQSAIVSLPSLTSKAEKEVGETTKPEKAAVRRRKRLFPW</sequence>
<feature type="compositionally biased region" description="Basic and acidic residues" evidence="1">
    <location>
        <begin position="133"/>
        <end position="147"/>
    </location>
</feature>
<name>A0A2Z7CZ40_9LAMI</name>
<feature type="compositionally biased region" description="Basic residues" evidence="1">
    <location>
        <begin position="148"/>
        <end position="157"/>
    </location>
</feature>
<evidence type="ECO:0000313" key="2">
    <source>
        <dbReference type="EMBL" id="KZV51988.1"/>
    </source>
</evidence>
<accession>A0A2Z7CZ40</accession>
<proteinExistence type="predicted"/>
<dbReference type="Proteomes" id="UP000250235">
    <property type="component" value="Unassembled WGS sequence"/>
</dbReference>
<organism evidence="2 3">
    <name type="scientific">Dorcoceras hygrometricum</name>
    <dbReference type="NCBI Taxonomy" id="472368"/>
    <lineage>
        <taxon>Eukaryota</taxon>
        <taxon>Viridiplantae</taxon>
        <taxon>Streptophyta</taxon>
        <taxon>Embryophyta</taxon>
        <taxon>Tracheophyta</taxon>
        <taxon>Spermatophyta</taxon>
        <taxon>Magnoliopsida</taxon>
        <taxon>eudicotyledons</taxon>
        <taxon>Gunneridae</taxon>
        <taxon>Pentapetalae</taxon>
        <taxon>asterids</taxon>
        <taxon>lamiids</taxon>
        <taxon>Lamiales</taxon>
        <taxon>Gesneriaceae</taxon>
        <taxon>Didymocarpoideae</taxon>
        <taxon>Trichosporeae</taxon>
        <taxon>Loxocarpinae</taxon>
        <taxon>Dorcoceras</taxon>
    </lineage>
</organism>
<gene>
    <name evidence="2" type="ORF">F511_11887</name>
</gene>
<dbReference type="AlphaFoldDB" id="A0A2Z7CZ40"/>
<evidence type="ECO:0000256" key="1">
    <source>
        <dbReference type="SAM" id="MobiDB-lite"/>
    </source>
</evidence>
<protein>
    <submittedName>
        <fullName evidence="2">Uncharacterized protein</fullName>
    </submittedName>
</protein>
<evidence type="ECO:0000313" key="3">
    <source>
        <dbReference type="Proteomes" id="UP000250235"/>
    </source>
</evidence>
<reference evidence="2 3" key="1">
    <citation type="journal article" date="2015" name="Proc. Natl. Acad. Sci. U.S.A.">
        <title>The resurrection genome of Boea hygrometrica: A blueprint for survival of dehydration.</title>
        <authorList>
            <person name="Xiao L."/>
            <person name="Yang G."/>
            <person name="Zhang L."/>
            <person name="Yang X."/>
            <person name="Zhao S."/>
            <person name="Ji Z."/>
            <person name="Zhou Q."/>
            <person name="Hu M."/>
            <person name="Wang Y."/>
            <person name="Chen M."/>
            <person name="Xu Y."/>
            <person name="Jin H."/>
            <person name="Xiao X."/>
            <person name="Hu G."/>
            <person name="Bao F."/>
            <person name="Hu Y."/>
            <person name="Wan P."/>
            <person name="Li L."/>
            <person name="Deng X."/>
            <person name="Kuang T."/>
            <person name="Xiang C."/>
            <person name="Zhu J.K."/>
            <person name="Oliver M.J."/>
            <person name="He Y."/>
        </authorList>
    </citation>
    <scope>NUCLEOTIDE SEQUENCE [LARGE SCALE GENOMIC DNA]</scope>
    <source>
        <strain evidence="3">cv. XS01</strain>
    </source>
</reference>
<feature type="region of interest" description="Disordered" evidence="1">
    <location>
        <begin position="133"/>
        <end position="157"/>
    </location>
</feature>
<dbReference type="EMBL" id="KQ991547">
    <property type="protein sequence ID" value="KZV51988.1"/>
    <property type="molecule type" value="Genomic_DNA"/>
</dbReference>